<dbReference type="PANTHER" id="PTHR43861">
    <property type="entry name" value="TRANS-ACONITATE 2-METHYLTRANSFERASE-RELATED"/>
    <property type="match status" value="1"/>
</dbReference>
<keyword evidence="4" id="KW-1185">Reference proteome</keyword>
<accession>A0A918S2Z6</accession>
<dbReference type="InterPro" id="IPR018773">
    <property type="entry name" value="MeTrfase_reg_dom_prd"/>
</dbReference>
<dbReference type="AlphaFoldDB" id="A0A918S2Z6"/>
<evidence type="ECO:0000259" key="2">
    <source>
        <dbReference type="Pfam" id="PF10119"/>
    </source>
</evidence>
<dbReference type="SUPFAM" id="SSF53335">
    <property type="entry name" value="S-adenosyl-L-methionine-dependent methyltransferases"/>
    <property type="match status" value="1"/>
</dbReference>
<reference evidence="3" key="1">
    <citation type="journal article" date="2014" name="Int. J. Syst. Evol. Microbiol.">
        <title>Complete genome sequence of Corynebacterium casei LMG S-19264T (=DSM 44701T), isolated from a smear-ripened cheese.</title>
        <authorList>
            <consortium name="US DOE Joint Genome Institute (JGI-PGF)"/>
            <person name="Walter F."/>
            <person name="Albersmeier A."/>
            <person name="Kalinowski J."/>
            <person name="Ruckert C."/>
        </authorList>
    </citation>
    <scope>NUCLEOTIDE SEQUENCE</scope>
    <source>
        <strain evidence="3">KCTC 32437</strain>
    </source>
</reference>
<dbReference type="RefSeq" id="WP_189424268.1">
    <property type="nucleotide sequence ID" value="NZ_BMZE01000001.1"/>
</dbReference>
<evidence type="ECO:0000313" key="4">
    <source>
        <dbReference type="Proteomes" id="UP000646579"/>
    </source>
</evidence>
<dbReference type="Gene3D" id="3.40.50.150">
    <property type="entry name" value="Vaccinia Virus protein VP39"/>
    <property type="match status" value="1"/>
</dbReference>
<feature type="domain" description="Methyltransferase regulatory" evidence="2">
    <location>
        <begin position="218"/>
        <end position="301"/>
    </location>
</feature>
<evidence type="ECO:0000259" key="1">
    <source>
        <dbReference type="Pfam" id="PF08242"/>
    </source>
</evidence>
<organism evidence="3 4">
    <name type="scientific">Devosia pacifica</name>
    <dbReference type="NCBI Taxonomy" id="1335967"/>
    <lineage>
        <taxon>Bacteria</taxon>
        <taxon>Pseudomonadati</taxon>
        <taxon>Pseudomonadota</taxon>
        <taxon>Alphaproteobacteria</taxon>
        <taxon>Hyphomicrobiales</taxon>
        <taxon>Devosiaceae</taxon>
        <taxon>Devosia</taxon>
    </lineage>
</organism>
<protein>
    <recommendedName>
        <fullName evidence="5">Methyltransferase domain-containing protein</fullName>
    </recommendedName>
</protein>
<evidence type="ECO:0008006" key="5">
    <source>
        <dbReference type="Google" id="ProtNLM"/>
    </source>
</evidence>
<dbReference type="CDD" id="cd02440">
    <property type="entry name" value="AdoMet_MTases"/>
    <property type="match status" value="1"/>
</dbReference>
<proteinExistence type="predicted"/>
<dbReference type="Pfam" id="PF10119">
    <property type="entry name" value="MethyTransf_Reg"/>
    <property type="match status" value="1"/>
</dbReference>
<dbReference type="Pfam" id="PF08242">
    <property type="entry name" value="Methyltransf_12"/>
    <property type="match status" value="1"/>
</dbReference>
<gene>
    <name evidence="3" type="ORF">GCM10007989_11930</name>
</gene>
<dbReference type="InterPro" id="IPR029063">
    <property type="entry name" value="SAM-dependent_MTases_sf"/>
</dbReference>
<dbReference type="InterPro" id="IPR013217">
    <property type="entry name" value="Methyltransf_12"/>
</dbReference>
<dbReference type="Proteomes" id="UP000646579">
    <property type="component" value="Unassembled WGS sequence"/>
</dbReference>
<feature type="domain" description="Methyltransferase type 12" evidence="1">
    <location>
        <begin position="48"/>
        <end position="147"/>
    </location>
</feature>
<name>A0A918S2Z6_9HYPH</name>
<sequence length="509" mass="56190">MSTWTAGYVADLAYTHGFYRELTPALLRLVQLCVGQRGPDEGRPTYCELGCGQGFSTNLLAAANPGISFYATDFNPGQIAGARRLAREAGTPNIQFFDHSFAELGAEPSLPAQFDFIALHGIYSWISPENRQHIVEFIRQRLKPGGLVYISYNALPGWASGEPLRRLLANEEHQTGGTLTERIDAAIGFVERLQAVQPAYFGQSPVIGKRFEKLKGENRNYLAHEYFNKHWTPFYFADVAAELSEAKLQFIGSAHLLDQIDPVNLTNEQRKFLDGESDPTRKQTLRDFMVNQQFRRDVFAKGSVGHSAASQRAEWLATRFALTTPRADVPEKVMGARGEADLQKHIYDPIADALAEGPATVKQLTERPELSGMSFSSVLQALTVLTGAGHVQPCLDAEGDAARAEQTRAFNTAVCWRAMETQDLQFLASPVTGGGVPLDRFGQLFLVAHQEGRSDAPAWVWSILAQQNQRLLKDGKALDTAEANTAELAARQEVFLSKRLPLLERLGIA</sequence>
<evidence type="ECO:0000313" key="3">
    <source>
        <dbReference type="EMBL" id="GHA18259.1"/>
    </source>
</evidence>
<dbReference type="EMBL" id="BMZE01000001">
    <property type="protein sequence ID" value="GHA18259.1"/>
    <property type="molecule type" value="Genomic_DNA"/>
</dbReference>
<reference evidence="3" key="2">
    <citation type="submission" date="2020-09" db="EMBL/GenBank/DDBJ databases">
        <authorList>
            <person name="Sun Q."/>
            <person name="Kim S."/>
        </authorList>
    </citation>
    <scope>NUCLEOTIDE SEQUENCE</scope>
    <source>
        <strain evidence="3">KCTC 32437</strain>
    </source>
</reference>
<comment type="caution">
    <text evidence="3">The sequence shown here is derived from an EMBL/GenBank/DDBJ whole genome shotgun (WGS) entry which is preliminary data.</text>
</comment>